<name>A0A7X4HD58_9BURK</name>
<dbReference type="RefSeq" id="WP_161072919.1">
    <property type="nucleotide sequence ID" value="NZ_WWCU01000015.1"/>
</dbReference>
<dbReference type="PROSITE" id="PS51063">
    <property type="entry name" value="HTH_CRP_2"/>
    <property type="match status" value="1"/>
</dbReference>
<dbReference type="GO" id="GO:0003700">
    <property type="term" value="F:DNA-binding transcription factor activity"/>
    <property type="evidence" value="ECO:0007669"/>
    <property type="project" value="TreeGrafter"/>
</dbReference>
<keyword evidence="6" id="KW-1185">Reference proteome</keyword>
<evidence type="ECO:0000313" key="5">
    <source>
        <dbReference type="EMBL" id="MYN08603.1"/>
    </source>
</evidence>
<dbReference type="SUPFAM" id="SSF51206">
    <property type="entry name" value="cAMP-binding domain-like"/>
    <property type="match status" value="1"/>
</dbReference>
<evidence type="ECO:0000256" key="1">
    <source>
        <dbReference type="ARBA" id="ARBA00023015"/>
    </source>
</evidence>
<dbReference type="SMART" id="SM00419">
    <property type="entry name" value="HTH_CRP"/>
    <property type="match status" value="1"/>
</dbReference>
<dbReference type="Pfam" id="PF13545">
    <property type="entry name" value="HTH_Crp_2"/>
    <property type="match status" value="1"/>
</dbReference>
<dbReference type="InterPro" id="IPR012318">
    <property type="entry name" value="HTH_CRP"/>
</dbReference>
<keyword evidence="1" id="KW-0805">Transcription regulation</keyword>
<dbReference type="SUPFAM" id="SSF46785">
    <property type="entry name" value="Winged helix' DNA-binding domain"/>
    <property type="match status" value="1"/>
</dbReference>
<evidence type="ECO:0000313" key="6">
    <source>
        <dbReference type="Proteomes" id="UP000450676"/>
    </source>
</evidence>
<dbReference type="InterPro" id="IPR000595">
    <property type="entry name" value="cNMP-bd_dom"/>
</dbReference>
<protein>
    <submittedName>
        <fullName evidence="5">Helix-turn-helix domain-containing protein</fullName>
    </submittedName>
</protein>
<dbReference type="PRINTS" id="PR00034">
    <property type="entry name" value="HTHCRP"/>
</dbReference>
<gene>
    <name evidence="5" type="ORF">GTP77_14785</name>
</gene>
<evidence type="ECO:0000256" key="2">
    <source>
        <dbReference type="ARBA" id="ARBA00023125"/>
    </source>
</evidence>
<dbReference type="AlphaFoldDB" id="A0A7X4HD58"/>
<dbReference type="PANTHER" id="PTHR24567:SF75">
    <property type="entry name" value="FUMARATE AND NITRATE REDUCTION REGULATORY PROTEIN"/>
    <property type="match status" value="1"/>
</dbReference>
<dbReference type="InterPro" id="IPR036390">
    <property type="entry name" value="WH_DNA-bd_sf"/>
</dbReference>
<evidence type="ECO:0000259" key="4">
    <source>
        <dbReference type="PROSITE" id="PS51063"/>
    </source>
</evidence>
<dbReference type="Pfam" id="PF00027">
    <property type="entry name" value="cNMP_binding"/>
    <property type="match status" value="1"/>
</dbReference>
<dbReference type="GO" id="GO:0003677">
    <property type="term" value="F:DNA binding"/>
    <property type="evidence" value="ECO:0007669"/>
    <property type="project" value="UniProtKB-KW"/>
</dbReference>
<proteinExistence type="predicted"/>
<dbReference type="Proteomes" id="UP000450676">
    <property type="component" value="Unassembled WGS sequence"/>
</dbReference>
<organism evidence="5 6">
    <name type="scientific">Pseudoduganella aquatica</name>
    <dbReference type="NCBI Taxonomy" id="2660641"/>
    <lineage>
        <taxon>Bacteria</taxon>
        <taxon>Pseudomonadati</taxon>
        <taxon>Pseudomonadota</taxon>
        <taxon>Betaproteobacteria</taxon>
        <taxon>Burkholderiales</taxon>
        <taxon>Oxalobacteraceae</taxon>
        <taxon>Telluria group</taxon>
        <taxon>Pseudoduganella</taxon>
    </lineage>
</organism>
<dbReference type="PANTHER" id="PTHR24567">
    <property type="entry name" value="CRP FAMILY TRANSCRIPTIONAL REGULATORY PROTEIN"/>
    <property type="match status" value="1"/>
</dbReference>
<keyword evidence="2" id="KW-0238">DNA-binding</keyword>
<comment type="caution">
    <text evidence="5">The sequence shown here is derived from an EMBL/GenBank/DDBJ whole genome shotgun (WGS) entry which is preliminary data.</text>
</comment>
<keyword evidence="3" id="KW-0804">Transcription</keyword>
<dbReference type="SMART" id="SM00100">
    <property type="entry name" value="cNMP"/>
    <property type="match status" value="1"/>
</dbReference>
<dbReference type="InterPro" id="IPR050397">
    <property type="entry name" value="Env_Response_Regulators"/>
</dbReference>
<dbReference type="InterPro" id="IPR018490">
    <property type="entry name" value="cNMP-bd_dom_sf"/>
</dbReference>
<dbReference type="CDD" id="cd00038">
    <property type="entry name" value="CAP_ED"/>
    <property type="match status" value="1"/>
</dbReference>
<dbReference type="Gene3D" id="2.60.120.10">
    <property type="entry name" value="Jelly Rolls"/>
    <property type="match status" value="1"/>
</dbReference>
<dbReference type="Gene3D" id="1.10.10.10">
    <property type="entry name" value="Winged helix-like DNA-binding domain superfamily/Winged helix DNA-binding domain"/>
    <property type="match status" value="1"/>
</dbReference>
<accession>A0A7X4HD58</accession>
<evidence type="ECO:0000256" key="3">
    <source>
        <dbReference type="ARBA" id="ARBA00023163"/>
    </source>
</evidence>
<dbReference type="InterPro" id="IPR014710">
    <property type="entry name" value="RmlC-like_jellyroll"/>
</dbReference>
<reference evidence="5 6" key="1">
    <citation type="submission" date="2019-12" db="EMBL/GenBank/DDBJ databases">
        <title>Novel species isolated from a subtropical stream in China.</title>
        <authorList>
            <person name="Lu H."/>
        </authorList>
    </citation>
    <scope>NUCLEOTIDE SEQUENCE [LARGE SCALE GENOMIC DNA]</scope>
    <source>
        <strain evidence="5 6">FT127W</strain>
    </source>
</reference>
<dbReference type="InterPro" id="IPR036388">
    <property type="entry name" value="WH-like_DNA-bd_sf"/>
</dbReference>
<dbReference type="EMBL" id="WWCU01000015">
    <property type="protein sequence ID" value="MYN08603.1"/>
    <property type="molecule type" value="Genomic_DNA"/>
</dbReference>
<feature type="domain" description="HTH crp-type" evidence="4">
    <location>
        <begin position="154"/>
        <end position="227"/>
    </location>
</feature>
<dbReference type="GO" id="GO:0005829">
    <property type="term" value="C:cytosol"/>
    <property type="evidence" value="ECO:0007669"/>
    <property type="project" value="TreeGrafter"/>
</dbReference>
<sequence>MTTLLTTAMPPAPPAAGRPIGCDACMARHSCLPPLGAADRAPVRRIRVARGAALYTAGALVGDYVYVVRYGCFKLSRRDRSGAGVILGFPGSGDFLALEAIGLVHHDCSAVALEDSEVCEIGYGGMREQAQFFQGIISHSIRDMQDVLLQQRRTTAEQRLAAFLLRQSAWHAARGCSGLRYRLPMARQDIAAFLNLTPECLSRLLGRFRRLGLLAAARHDVTLLDRAALEALAAPARTT</sequence>